<dbReference type="GO" id="GO:0009097">
    <property type="term" value="P:isoleucine biosynthetic process"/>
    <property type="evidence" value="ECO:0007669"/>
    <property type="project" value="UniProtKB-KW"/>
</dbReference>
<comment type="pathway">
    <text evidence="3">Amino-acid biosynthesis; L-isoleucine biosynthesis; 2-oxobutanoate from L-threonine: step 1/1.</text>
</comment>
<dbReference type="CDD" id="cd04907">
    <property type="entry name" value="ACT_ThrD-I_2"/>
    <property type="match status" value="1"/>
</dbReference>
<accession>A0A377PCU7</accession>
<dbReference type="InterPro" id="IPR050147">
    <property type="entry name" value="Ser/Thr_Dehydratase"/>
</dbReference>
<dbReference type="Gene3D" id="3.40.1020.10">
    <property type="entry name" value="Biosynthetic Threonine Deaminase, Domain 3"/>
    <property type="match status" value="1"/>
</dbReference>
<keyword evidence="8" id="KW-0028">Amino-acid biosynthesis</keyword>
<evidence type="ECO:0000256" key="3">
    <source>
        <dbReference type="ARBA" id="ARBA00004810"/>
    </source>
</evidence>
<dbReference type="PANTHER" id="PTHR48078">
    <property type="entry name" value="THREONINE DEHYDRATASE, MITOCHONDRIAL-RELATED"/>
    <property type="match status" value="1"/>
</dbReference>
<evidence type="ECO:0000256" key="8">
    <source>
        <dbReference type="ARBA" id="ARBA00022605"/>
    </source>
</evidence>
<organism evidence="17 18">
    <name type="scientific">Hafnia alvei</name>
    <dbReference type="NCBI Taxonomy" id="569"/>
    <lineage>
        <taxon>Bacteria</taxon>
        <taxon>Pseudomonadati</taxon>
        <taxon>Pseudomonadota</taxon>
        <taxon>Gammaproteobacteria</taxon>
        <taxon>Enterobacterales</taxon>
        <taxon>Hafniaceae</taxon>
        <taxon>Hafnia</taxon>
    </lineage>
</organism>
<evidence type="ECO:0000256" key="11">
    <source>
        <dbReference type="ARBA" id="ARBA00022898"/>
    </source>
</evidence>
<name>A0A377PCU7_HAFAL</name>
<dbReference type="GO" id="GO:0004794">
    <property type="term" value="F:threonine deaminase activity"/>
    <property type="evidence" value="ECO:0007669"/>
    <property type="project" value="UniProtKB-EC"/>
</dbReference>
<comment type="function">
    <text evidence="14">Catalyzes the anaerobic formation of alpha-ketobutyrate and ammonia from threonine in a two-step reaction. The first step involved a dehydration of threonine and a production of enamine intermediates (aminocrotonate), which tautomerizes to its imine form (iminobutyrate). Both intermediates are unstable and short-lived. The second step is the nonenzymatic hydrolysis of the enamine/imine intermediates to form 2-ketobutyrate and free ammonia. In the low water environment of the cell, the second step is accelerated by RidA.</text>
</comment>
<dbReference type="GO" id="GO:0006565">
    <property type="term" value="P:L-serine catabolic process"/>
    <property type="evidence" value="ECO:0007669"/>
    <property type="project" value="TreeGrafter"/>
</dbReference>
<dbReference type="FunFam" id="3.40.1020.10:FF:000001">
    <property type="entry name" value="L-threonine dehydratase"/>
    <property type="match status" value="1"/>
</dbReference>
<comment type="cofactor">
    <cofactor evidence="2">
        <name>pyridoxal 5'-phosphate</name>
        <dbReference type="ChEBI" id="CHEBI:597326"/>
    </cofactor>
</comment>
<keyword evidence="13" id="KW-0100">Branched-chain amino acid biosynthesis</keyword>
<keyword evidence="12 17" id="KW-0456">Lyase</keyword>
<gene>
    <name evidence="17" type="primary">ilvA_2</name>
    <name evidence="17" type="ORF">NCTC8105_00163</name>
</gene>
<dbReference type="PANTHER" id="PTHR48078:SF11">
    <property type="entry name" value="THREONINE DEHYDRATASE, MITOCHONDRIAL"/>
    <property type="match status" value="1"/>
</dbReference>
<evidence type="ECO:0000313" key="18">
    <source>
        <dbReference type="Proteomes" id="UP000254821"/>
    </source>
</evidence>
<comment type="similarity">
    <text evidence="4">Belongs to the serine/threonine dehydratase family.</text>
</comment>
<comment type="subunit">
    <text evidence="5">Homotetramer.</text>
</comment>
<dbReference type="EC" id="4.3.1.19" evidence="6"/>
<feature type="domain" description="ACT-like" evidence="16">
    <location>
        <begin position="76"/>
        <end position="146"/>
    </location>
</feature>
<evidence type="ECO:0000256" key="12">
    <source>
        <dbReference type="ARBA" id="ARBA00023239"/>
    </source>
</evidence>
<evidence type="ECO:0000256" key="14">
    <source>
        <dbReference type="ARBA" id="ARBA00025527"/>
    </source>
</evidence>
<dbReference type="GO" id="GO:0003941">
    <property type="term" value="F:L-serine ammonia-lyase activity"/>
    <property type="evidence" value="ECO:0007669"/>
    <property type="project" value="TreeGrafter"/>
</dbReference>
<dbReference type="InterPro" id="IPR038110">
    <property type="entry name" value="TD_ACT-like_sf"/>
</dbReference>
<dbReference type="EMBL" id="UGHP01000001">
    <property type="protein sequence ID" value="STQ78166.1"/>
    <property type="molecule type" value="Genomic_DNA"/>
</dbReference>
<dbReference type="Proteomes" id="UP000254821">
    <property type="component" value="Unassembled WGS sequence"/>
</dbReference>
<evidence type="ECO:0000259" key="16">
    <source>
        <dbReference type="PROSITE" id="PS51672"/>
    </source>
</evidence>
<evidence type="ECO:0000256" key="10">
    <source>
        <dbReference type="ARBA" id="ARBA00022737"/>
    </source>
</evidence>
<evidence type="ECO:0000256" key="7">
    <source>
        <dbReference type="ARBA" id="ARBA00014622"/>
    </source>
</evidence>
<dbReference type="GO" id="GO:0006567">
    <property type="term" value="P:L-threonine catabolic process"/>
    <property type="evidence" value="ECO:0007669"/>
    <property type="project" value="TreeGrafter"/>
</dbReference>
<proteinExistence type="inferred from homology"/>
<comment type="catalytic activity">
    <reaction evidence="1">
        <text>L-threonine = 2-oxobutanoate + NH4(+)</text>
        <dbReference type="Rhea" id="RHEA:22108"/>
        <dbReference type="ChEBI" id="CHEBI:16763"/>
        <dbReference type="ChEBI" id="CHEBI:28938"/>
        <dbReference type="ChEBI" id="CHEBI:57926"/>
        <dbReference type="EC" id="4.3.1.19"/>
    </reaction>
</comment>
<keyword evidence="10" id="KW-0677">Repeat</keyword>
<evidence type="ECO:0000256" key="13">
    <source>
        <dbReference type="ARBA" id="ARBA00023304"/>
    </source>
</evidence>
<dbReference type="AlphaFoldDB" id="A0A377PCU7"/>
<dbReference type="PROSITE" id="PS51672">
    <property type="entry name" value="ACT_LIKE"/>
    <property type="match status" value="1"/>
</dbReference>
<evidence type="ECO:0000256" key="15">
    <source>
        <dbReference type="ARBA" id="ARBA00031427"/>
    </source>
</evidence>
<sequence>MGGRAVTEFNYRYADADNACIFVGVRLTRGLAERQEILTLLQDGGYQVVDLSDDEMAKLHVRYMVGGRPSKPLQERLYSFEFPESPGALLKFLSTLGTHWNISLFHYRSHGTDFGRVLAAFERADSDPNFESRLHELGYECHDETDNSAFRFFLKG</sequence>
<evidence type="ECO:0000256" key="1">
    <source>
        <dbReference type="ARBA" id="ARBA00001274"/>
    </source>
</evidence>
<dbReference type="Pfam" id="PF00585">
    <property type="entry name" value="Thr_dehydrat_C"/>
    <property type="match status" value="2"/>
</dbReference>
<keyword evidence="11" id="KW-0663">Pyridoxal phosphate</keyword>
<evidence type="ECO:0000256" key="9">
    <source>
        <dbReference type="ARBA" id="ARBA00022624"/>
    </source>
</evidence>
<evidence type="ECO:0000256" key="6">
    <source>
        <dbReference type="ARBA" id="ARBA00012096"/>
    </source>
</evidence>
<evidence type="ECO:0000256" key="4">
    <source>
        <dbReference type="ARBA" id="ARBA00010869"/>
    </source>
</evidence>
<evidence type="ECO:0000256" key="5">
    <source>
        <dbReference type="ARBA" id="ARBA00011881"/>
    </source>
</evidence>
<reference evidence="17 18" key="1">
    <citation type="submission" date="2018-06" db="EMBL/GenBank/DDBJ databases">
        <authorList>
            <consortium name="Pathogen Informatics"/>
            <person name="Doyle S."/>
        </authorList>
    </citation>
    <scope>NUCLEOTIDE SEQUENCE [LARGE SCALE GENOMIC DNA]</scope>
    <source>
        <strain evidence="17 18">NCTC8105</strain>
    </source>
</reference>
<evidence type="ECO:0000313" key="17">
    <source>
        <dbReference type="EMBL" id="STQ78166.1"/>
    </source>
</evidence>
<dbReference type="SUPFAM" id="SSF55021">
    <property type="entry name" value="ACT-like"/>
    <property type="match status" value="2"/>
</dbReference>
<dbReference type="InterPro" id="IPR001721">
    <property type="entry name" value="TD_ACT-like"/>
</dbReference>
<evidence type="ECO:0000256" key="2">
    <source>
        <dbReference type="ARBA" id="ARBA00001933"/>
    </source>
</evidence>
<protein>
    <recommendedName>
        <fullName evidence="7">L-threonine dehydratase biosynthetic IlvA</fullName>
        <ecNumber evidence="6">4.3.1.19</ecNumber>
    </recommendedName>
    <alternativeName>
        <fullName evidence="15">Threonine deaminase</fullName>
    </alternativeName>
</protein>
<keyword evidence="9" id="KW-0412">Isoleucine biosynthesis</keyword>
<dbReference type="InterPro" id="IPR045865">
    <property type="entry name" value="ACT-like_dom_sf"/>
</dbReference>